<dbReference type="Pfam" id="PF01957">
    <property type="entry name" value="NfeD"/>
    <property type="match status" value="1"/>
</dbReference>
<dbReference type="PANTHER" id="PTHR33507:SF3">
    <property type="entry name" value="INNER MEMBRANE PROTEIN YBBJ"/>
    <property type="match status" value="1"/>
</dbReference>
<evidence type="ECO:0000313" key="7">
    <source>
        <dbReference type="EMBL" id="MPQ54173.1"/>
    </source>
</evidence>
<comment type="subcellular location">
    <subcellularLocation>
        <location evidence="1">Membrane</location>
        <topology evidence="1">Multi-pass membrane protein</topology>
    </subcellularLocation>
</comment>
<feature type="domain" description="NfeD-like C-terminal" evidence="6">
    <location>
        <begin position="100"/>
        <end position="147"/>
    </location>
</feature>
<keyword evidence="2 5" id="KW-0812">Transmembrane</keyword>
<organism evidence="7 8">
    <name type="scientific">Citrobacter telavivensis</name>
    <dbReference type="NCBI Taxonomy" id="2653932"/>
    <lineage>
        <taxon>Bacteria</taxon>
        <taxon>Pseudomonadati</taxon>
        <taxon>Pseudomonadota</taxon>
        <taxon>Gammaproteobacteria</taxon>
        <taxon>Enterobacterales</taxon>
        <taxon>Enterobacteriaceae</taxon>
        <taxon>Citrobacter</taxon>
    </lineage>
</organism>
<dbReference type="InterPro" id="IPR002810">
    <property type="entry name" value="NfeD-like_C"/>
</dbReference>
<dbReference type="PANTHER" id="PTHR33507">
    <property type="entry name" value="INNER MEMBRANE PROTEIN YBBJ"/>
    <property type="match status" value="1"/>
</dbReference>
<dbReference type="AlphaFoldDB" id="A0A6L5EHM1"/>
<keyword evidence="8" id="KW-1185">Reference proteome</keyword>
<dbReference type="EMBL" id="WHIY01000025">
    <property type="protein sequence ID" value="MPQ54173.1"/>
    <property type="molecule type" value="Genomic_DNA"/>
</dbReference>
<proteinExistence type="predicted"/>
<evidence type="ECO:0000256" key="5">
    <source>
        <dbReference type="SAM" id="Phobius"/>
    </source>
</evidence>
<protein>
    <submittedName>
        <fullName evidence="7">NfeD family protein</fullName>
    </submittedName>
</protein>
<reference evidence="7 8" key="1">
    <citation type="submission" date="2019-10" db="EMBL/GenBank/DDBJ databases">
        <title>Characterization of a new Citrobacter species.</title>
        <authorList>
            <person name="Goncalves Ribeiro T."/>
            <person name="Izdebski R."/>
            <person name="Urbanowicz P."/>
            <person name="Carmeli Y."/>
            <person name="Gniadkowski M."/>
            <person name="Peixe L."/>
        </authorList>
    </citation>
    <scope>NUCLEOTIDE SEQUENCE [LARGE SCALE GENOMIC DNA]</scope>
    <source>
        <strain evidence="7 8">NMI7905_11</strain>
    </source>
</reference>
<gene>
    <name evidence="7" type="ORF">GBB84_25120</name>
</gene>
<evidence type="ECO:0000256" key="4">
    <source>
        <dbReference type="ARBA" id="ARBA00023136"/>
    </source>
</evidence>
<dbReference type="GO" id="GO:0005886">
    <property type="term" value="C:plasma membrane"/>
    <property type="evidence" value="ECO:0007669"/>
    <property type="project" value="TreeGrafter"/>
</dbReference>
<evidence type="ECO:0000259" key="6">
    <source>
        <dbReference type="Pfam" id="PF01957"/>
    </source>
</evidence>
<feature type="transmembrane region" description="Helical" evidence="5">
    <location>
        <begin position="53"/>
        <end position="70"/>
    </location>
</feature>
<accession>A0A6L5EHM1</accession>
<sequence>MAWLSGLSPWQIWLMVAGLCLAFEIITGTGWLLCLSLAALATTGLVQILPLSVTWQWLFFAAVAILMACLRRIKKMIYLGQHTDGRPPLNDRLALMKGMVLTLDNGLINGTGQTRIGDSVWFVKADSDYPAGTKVRITGTEGIFLCVTATEQQ</sequence>
<evidence type="ECO:0000256" key="2">
    <source>
        <dbReference type="ARBA" id="ARBA00022692"/>
    </source>
</evidence>
<keyword evidence="3 5" id="KW-1133">Transmembrane helix</keyword>
<evidence type="ECO:0000256" key="1">
    <source>
        <dbReference type="ARBA" id="ARBA00004141"/>
    </source>
</evidence>
<keyword evidence="4 5" id="KW-0472">Membrane</keyword>
<evidence type="ECO:0000256" key="3">
    <source>
        <dbReference type="ARBA" id="ARBA00022989"/>
    </source>
</evidence>
<feature type="transmembrane region" description="Helical" evidence="5">
    <location>
        <begin position="12"/>
        <end position="41"/>
    </location>
</feature>
<evidence type="ECO:0000313" key="8">
    <source>
        <dbReference type="Proteomes" id="UP000475079"/>
    </source>
</evidence>
<comment type="caution">
    <text evidence="7">The sequence shown here is derived from an EMBL/GenBank/DDBJ whole genome shotgun (WGS) entry which is preliminary data.</text>
</comment>
<dbReference type="Gene3D" id="2.40.50.140">
    <property type="entry name" value="Nucleic acid-binding proteins"/>
    <property type="match status" value="1"/>
</dbReference>
<dbReference type="InterPro" id="IPR052165">
    <property type="entry name" value="Membrane_assoc_protease"/>
</dbReference>
<dbReference type="Proteomes" id="UP000475079">
    <property type="component" value="Unassembled WGS sequence"/>
</dbReference>
<dbReference type="RefSeq" id="WP_048242184.1">
    <property type="nucleotide sequence ID" value="NZ_WHIY01000025.1"/>
</dbReference>
<name>A0A6L5EHM1_9ENTR</name>
<dbReference type="InterPro" id="IPR012340">
    <property type="entry name" value="NA-bd_OB-fold"/>
</dbReference>